<dbReference type="Pfam" id="PF01541">
    <property type="entry name" value="GIY-YIG"/>
    <property type="match status" value="1"/>
</dbReference>
<feature type="domain" description="GIY-YIG" evidence="1">
    <location>
        <begin position="182"/>
        <end position="265"/>
    </location>
</feature>
<dbReference type="Gene3D" id="3.40.1440.10">
    <property type="entry name" value="GIY-YIG endonuclease"/>
    <property type="match status" value="1"/>
</dbReference>
<dbReference type="Proteomes" id="UP000245283">
    <property type="component" value="Unassembled WGS sequence"/>
</dbReference>
<evidence type="ECO:0000313" key="2">
    <source>
        <dbReference type="EMBL" id="PWF26526.1"/>
    </source>
</evidence>
<dbReference type="AlphaFoldDB" id="A0A2V1K8J4"/>
<comment type="caution">
    <text evidence="2">The sequence shown here is derived from an EMBL/GenBank/DDBJ whole genome shotgun (WGS) entry which is preliminary data.</text>
</comment>
<dbReference type="EMBL" id="QETB01000003">
    <property type="protein sequence ID" value="PWF26526.1"/>
    <property type="molecule type" value="Genomic_DNA"/>
</dbReference>
<organism evidence="2 3">
    <name type="scientific">Ancrocorticia populi</name>
    <dbReference type="NCBI Taxonomy" id="2175228"/>
    <lineage>
        <taxon>Bacteria</taxon>
        <taxon>Bacillati</taxon>
        <taxon>Actinomycetota</taxon>
        <taxon>Actinomycetes</taxon>
        <taxon>Actinomycetales</taxon>
        <taxon>Actinomycetaceae</taxon>
        <taxon>Ancrocorticia</taxon>
    </lineage>
</organism>
<proteinExistence type="predicted"/>
<dbReference type="InterPro" id="IPR035901">
    <property type="entry name" value="GIY-YIG_endonuc_sf"/>
</dbReference>
<evidence type="ECO:0000259" key="1">
    <source>
        <dbReference type="Pfam" id="PF01541"/>
    </source>
</evidence>
<keyword evidence="3" id="KW-1185">Reference proteome</keyword>
<reference evidence="3" key="1">
    <citation type="submission" date="2018-05" db="EMBL/GenBank/DDBJ databases">
        <authorList>
            <person name="Li Y."/>
        </authorList>
    </citation>
    <scope>NUCLEOTIDE SEQUENCE [LARGE SCALE GENOMIC DNA]</scope>
    <source>
        <strain evidence="3">sk1b4</strain>
    </source>
</reference>
<protein>
    <recommendedName>
        <fullName evidence="1">GIY-YIG domain-containing protein</fullName>
    </recommendedName>
</protein>
<dbReference type="OrthoDB" id="9804078at2"/>
<sequence length="270" mass="30302">MPLTFETILRDSGIHPADTQAIRHVFVEYHEDSGESGLSIDSTDQEILDYTARQSADPRRFPLAPPRYWVVFMREGGTQARLWKVLENRGQVSANSVLRYFDLAPSGLLTDLERRLVIGWKSPRAWRLNGTTAGRYPVIGIADAEPIPFPGFDRLILDYAELQAVMSEQRFASWRTALASVMGIYAITDMRDGRQYVGKADGAQNICQRWSEYAVTGHGGNIELKSLTPSTFRFSLLRVFDPSTPASVVDAAESHFKEALGTRKYGLNRN</sequence>
<accession>A0A2V1K8J4</accession>
<dbReference type="InterPro" id="IPR000305">
    <property type="entry name" value="GIY-YIG_endonuc"/>
</dbReference>
<dbReference type="SUPFAM" id="SSF82771">
    <property type="entry name" value="GIY-YIG endonuclease"/>
    <property type="match status" value="1"/>
</dbReference>
<gene>
    <name evidence="2" type="ORF">DD236_06660</name>
</gene>
<dbReference type="CDD" id="cd10446">
    <property type="entry name" value="GIY-YIG_unchar_1"/>
    <property type="match status" value="1"/>
</dbReference>
<name>A0A2V1K8J4_9ACTO</name>
<evidence type="ECO:0000313" key="3">
    <source>
        <dbReference type="Proteomes" id="UP000245283"/>
    </source>
</evidence>